<evidence type="ECO:0000256" key="1">
    <source>
        <dbReference type="SAM" id="Phobius"/>
    </source>
</evidence>
<dbReference type="EMBL" id="BAABBN010000007">
    <property type="protein sequence ID" value="GAA3928267.1"/>
    <property type="molecule type" value="Genomic_DNA"/>
</dbReference>
<keyword evidence="1" id="KW-0812">Transmembrane</keyword>
<accession>A0ABP7MQT6</accession>
<organism evidence="2 3">
    <name type="scientific">Litoribacillus peritrichatus</name>
    <dbReference type="NCBI Taxonomy" id="718191"/>
    <lineage>
        <taxon>Bacteria</taxon>
        <taxon>Pseudomonadati</taxon>
        <taxon>Pseudomonadota</taxon>
        <taxon>Gammaproteobacteria</taxon>
        <taxon>Oceanospirillales</taxon>
        <taxon>Oceanospirillaceae</taxon>
        <taxon>Litoribacillus</taxon>
    </lineage>
</organism>
<dbReference type="RefSeq" id="WP_344798967.1">
    <property type="nucleotide sequence ID" value="NZ_BAABBN010000007.1"/>
</dbReference>
<evidence type="ECO:0000313" key="3">
    <source>
        <dbReference type="Proteomes" id="UP001501565"/>
    </source>
</evidence>
<evidence type="ECO:0008006" key="4">
    <source>
        <dbReference type="Google" id="ProtNLM"/>
    </source>
</evidence>
<protein>
    <recommendedName>
        <fullName evidence="4">SMODS-associating 2TM beta-strand rich effector domain-containing protein</fullName>
    </recommendedName>
</protein>
<comment type="caution">
    <text evidence="2">The sequence shown here is derived from an EMBL/GenBank/DDBJ whole genome shotgun (WGS) entry which is preliminary data.</text>
</comment>
<keyword evidence="1" id="KW-0472">Membrane</keyword>
<keyword evidence="1" id="KW-1133">Transmembrane helix</keyword>
<evidence type="ECO:0000313" key="2">
    <source>
        <dbReference type="EMBL" id="GAA3928267.1"/>
    </source>
</evidence>
<name>A0ABP7MQT6_9GAMM</name>
<proteinExistence type="predicted"/>
<dbReference type="Proteomes" id="UP001501565">
    <property type="component" value="Unassembled WGS sequence"/>
</dbReference>
<sequence>MSQDLYTISLIISCLALIVSAATAWLTLFRKGKLVMTMPTVVFFGPDGSAFESQNNKVYLRTLLYSTAKKGQVIESLHISLQRNESKQNFNIWVYGEKGDLKRGSGLFIPQEGVTFDHHFLLPEDGANFKFLSGTYSLVVYAKIVGNSSIQQLSSVNLSISENQESQLSKQNTGIYFDWGPDQQSYYSHVSTRPEQELDLESKLFDLMNKKRILTQSTLD</sequence>
<gene>
    <name evidence="2" type="ORF">GCM10022277_25990</name>
</gene>
<reference evidence="3" key="1">
    <citation type="journal article" date="2019" name="Int. J. Syst. Evol. Microbiol.">
        <title>The Global Catalogue of Microorganisms (GCM) 10K type strain sequencing project: providing services to taxonomists for standard genome sequencing and annotation.</title>
        <authorList>
            <consortium name="The Broad Institute Genomics Platform"/>
            <consortium name="The Broad Institute Genome Sequencing Center for Infectious Disease"/>
            <person name="Wu L."/>
            <person name="Ma J."/>
        </authorList>
    </citation>
    <scope>NUCLEOTIDE SEQUENCE [LARGE SCALE GENOMIC DNA]</scope>
    <source>
        <strain evidence="3">JCM 17551</strain>
    </source>
</reference>
<keyword evidence="3" id="KW-1185">Reference proteome</keyword>
<feature type="transmembrane region" description="Helical" evidence="1">
    <location>
        <begin position="6"/>
        <end position="28"/>
    </location>
</feature>